<evidence type="ECO:0000313" key="3">
    <source>
        <dbReference type="Proteomes" id="UP000661112"/>
    </source>
</evidence>
<reference evidence="2 3" key="1">
    <citation type="journal article" date="2020" name="ISME J.">
        <title>Comparative genomics reveals insights into cyanobacterial evolution and habitat adaptation.</title>
        <authorList>
            <person name="Chen M.Y."/>
            <person name="Teng W.K."/>
            <person name="Zhao L."/>
            <person name="Hu C.X."/>
            <person name="Zhou Y.K."/>
            <person name="Han B.P."/>
            <person name="Song L.R."/>
            <person name="Shu W.S."/>
        </authorList>
    </citation>
    <scope>NUCLEOTIDE SEQUENCE [LARGE SCALE GENOMIC DNA]</scope>
    <source>
        <strain evidence="2 3">FACHB-119</strain>
    </source>
</reference>
<proteinExistence type="predicted"/>
<dbReference type="EMBL" id="JACJSG010000009">
    <property type="protein sequence ID" value="MBD2500640.1"/>
    <property type="molecule type" value="Genomic_DNA"/>
</dbReference>
<feature type="region of interest" description="Disordered" evidence="1">
    <location>
        <begin position="1"/>
        <end position="20"/>
    </location>
</feature>
<dbReference type="RefSeq" id="WP_190469843.1">
    <property type="nucleotide sequence ID" value="NZ_JACJSG010000009.1"/>
</dbReference>
<dbReference type="Proteomes" id="UP000661112">
    <property type="component" value="Unassembled WGS sequence"/>
</dbReference>
<name>A0ABR8D0D2_9NOST</name>
<comment type="caution">
    <text evidence="2">The sequence shown here is derived from an EMBL/GenBank/DDBJ whole genome shotgun (WGS) entry which is preliminary data.</text>
</comment>
<evidence type="ECO:0000256" key="1">
    <source>
        <dbReference type="SAM" id="MobiDB-lite"/>
    </source>
</evidence>
<keyword evidence="3" id="KW-1185">Reference proteome</keyword>
<gene>
    <name evidence="2" type="ORF">H6G83_08405</name>
</gene>
<protein>
    <submittedName>
        <fullName evidence="2">Uncharacterized protein</fullName>
    </submittedName>
</protein>
<organism evidence="2 3">
    <name type="scientific">Anabaena azotica FACHB-119</name>
    <dbReference type="NCBI Taxonomy" id="947527"/>
    <lineage>
        <taxon>Bacteria</taxon>
        <taxon>Bacillati</taxon>
        <taxon>Cyanobacteriota</taxon>
        <taxon>Cyanophyceae</taxon>
        <taxon>Nostocales</taxon>
        <taxon>Nostocaceae</taxon>
        <taxon>Anabaena</taxon>
        <taxon>Anabaena azotica</taxon>
    </lineage>
</organism>
<accession>A0ABR8D0D2</accession>
<feature type="compositionally biased region" description="Basic and acidic residues" evidence="1">
    <location>
        <begin position="1"/>
        <end position="16"/>
    </location>
</feature>
<sequence>MISPEQVHDSQVKPHNPDALPTAYPSWTAKQKQEFLWNERIVKTQYEQLPPLPKIDVIGLFLTPLRAKMDYASDEAPANWKKAIHARASVAKIQFIPADNTPFTGLFRGADYGLLRLSLTGDPSDRGFAPGLAIKWLIDSNASEDFSALVSLTGQGKNYNFFANEFSNIVPVVREIGPKLINLIFKRVTRYPTKISLKKLGEIDQQGRKVAHPLYPMQLFLVPSQAVQFSASPEHDFRQDLATIKPGTTIFSVYGIDSQQIETNKIPESEYRRNAQLIGKIKTTSEFIASSYGDSRLFFRHQRFGK</sequence>
<evidence type="ECO:0000313" key="2">
    <source>
        <dbReference type="EMBL" id="MBD2500640.1"/>
    </source>
</evidence>